<dbReference type="GO" id="GO:0005524">
    <property type="term" value="F:ATP binding"/>
    <property type="evidence" value="ECO:0007669"/>
    <property type="project" value="InterPro"/>
</dbReference>
<dbReference type="Proteomes" id="UP000230706">
    <property type="component" value="Unassembled WGS sequence"/>
</dbReference>
<proteinExistence type="inferred from homology"/>
<comment type="caution">
    <text evidence="3">The sequence shown here is derived from an EMBL/GenBank/DDBJ whole genome shotgun (WGS) entry which is preliminary data.</text>
</comment>
<feature type="domain" description="Bacterial type II secretion system protein E" evidence="2">
    <location>
        <begin position="7"/>
        <end position="277"/>
    </location>
</feature>
<dbReference type="CDD" id="cd01131">
    <property type="entry name" value="PilT"/>
    <property type="match status" value="1"/>
</dbReference>
<organism evidence="3 4">
    <name type="scientific">Candidatus Kaiserbacteria bacterium CG10_big_fil_rev_8_21_14_0_10_43_70</name>
    <dbReference type="NCBI Taxonomy" id="1974605"/>
    <lineage>
        <taxon>Bacteria</taxon>
        <taxon>Candidatus Kaiseribacteriota</taxon>
    </lineage>
</organism>
<dbReference type="InterPro" id="IPR006321">
    <property type="entry name" value="PilT/PilU"/>
</dbReference>
<dbReference type="Gene3D" id="3.40.50.300">
    <property type="entry name" value="P-loop containing nucleotide triphosphate hydrolases"/>
    <property type="match status" value="1"/>
</dbReference>
<reference evidence="4" key="1">
    <citation type="submission" date="2017-09" db="EMBL/GenBank/DDBJ databases">
        <title>Depth-based differentiation of microbial function through sediment-hosted aquifers and enrichment of novel symbionts in the deep terrestrial subsurface.</title>
        <authorList>
            <person name="Probst A.J."/>
            <person name="Ladd B."/>
            <person name="Jarett J.K."/>
            <person name="Geller-Mcgrath D.E."/>
            <person name="Sieber C.M.K."/>
            <person name="Emerson J.B."/>
            <person name="Anantharaman K."/>
            <person name="Thomas B.C."/>
            <person name="Malmstrom R."/>
            <person name="Stieglmeier M."/>
            <person name="Klingl A."/>
            <person name="Woyke T."/>
            <person name="Ryan C.M."/>
            <person name="Banfield J.F."/>
        </authorList>
    </citation>
    <scope>NUCLEOTIDE SEQUENCE [LARGE SCALE GENOMIC DNA]</scope>
</reference>
<dbReference type="Pfam" id="PF00437">
    <property type="entry name" value="T2SSE"/>
    <property type="match status" value="1"/>
</dbReference>
<gene>
    <name evidence="3" type="ORF">COU13_01920</name>
</gene>
<dbReference type="InterPro" id="IPR001482">
    <property type="entry name" value="T2SS/T4SS_dom"/>
</dbReference>
<dbReference type="AlphaFoldDB" id="A0A2H0UIP4"/>
<dbReference type="PANTHER" id="PTHR30486">
    <property type="entry name" value="TWITCHING MOTILITY PROTEIN PILT"/>
    <property type="match status" value="1"/>
</dbReference>
<sequence length="353" mass="39058">MDYAAQLKKYVNVLVHEGGSDLHFSTGTHPAIRVSGSLNHLLKEPVLEAKDTLGFLEVLVSSEQKESFFSSQEIDFAYQTEDGFRFRGNAFFTRGSVGIALRLIPKTIKTLEELNLPDVVGSFARKSQGFFLVVGPVGQGKTTTLASLIEMINTERMEHIVTIEDPIEYIYEPKQSLIDQREIRIDTKGFEVALTSAFRQDIDVLLVGEMRGADTMAAAVTAAETGHLVFSTLHTNNAAQTIDRIIDTFPAEQQDQIRIQLAASLAGIFSQRLIPRISGGLIPAYELLINNKAVSNLIREKRTHELNTVIETSSADGMIDMNRSLAELVARGEITPESAYSYSLNPKILDRLL</sequence>
<evidence type="ECO:0000256" key="1">
    <source>
        <dbReference type="ARBA" id="ARBA00006611"/>
    </source>
</evidence>
<evidence type="ECO:0000259" key="2">
    <source>
        <dbReference type="Pfam" id="PF00437"/>
    </source>
</evidence>
<evidence type="ECO:0000313" key="3">
    <source>
        <dbReference type="EMBL" id="PIR86269.1"/>
    </source>
</evidence>
<protein>
    <submittedName>
        <fullName evidence="3">Type IV pili twitching motility protein PilT</fullName>
    </submittedName>
</protein>
<accession>A0A2H0UIP4</accession>
<name>A0A2H0UIP4_9BACT</name>
<evidence type="ECO:0000313" key="4">
    <source>
        <dbReference type="Proteomes" id="UP000230706"/>
    </source>
</evidence>
<dbReference type="NCBIfam" id="TIGR01420">
    <property type="entry name" value="pilT_fam"/>
    <property type="match status" value="1"/>
</dbReference>
<comment type="similarity">
    <text evidence="1">Belongs to the GSP E family.</text>
</comment>
<dbReference type="InterPro" id="IPR027417">
    <property type="entry name" value="P-loop_NTPase"/>
</dbReference>
<dbReference type="SUPFAM" id="SSF52540">
    <property type="entry name" value="P-loop containing nucleoside triphosphate hydrolases"/>
    <property type="match status" value="1"/>
</dbReference>
<dbReference type="Gene3D" id="3.30.450.90">
    <property type="match status" value="1"/>
</dbReference>
<dbReference type="InterPro" id="IPR050921">
    <property type="entry name" value="T4SS_GSP_E_ATPase"/>
</dbReference>
<dbReference type="GO" id="GO:0016887">
    <property type="term" value="F:ATP hydrolysis activity"/>
    <property type="evidence" value="ECO:0007669"/>
    <property type="project" value="InterPro"/>
</dbReference>
<dbReference type="EMBL" id="PFBF01000042">
    <property type="protein sequence ID" value="PIR86269.1"/>
    <property type="molecule type" value="Genomic_DNA"/>
</dbReference>